<dbReference type="EMBL" id="NXDM01000031">
    <property type="protein sequence ID" value="PCK78136.1"/>
    <property type="molecule type" value="Genomic_DNA"/>
</dbReference>
<proteinExistence type="predicted"/>
<sequence length="196" mass="21777">MPAGAARLTAKACHLRRQTNLVYENRPLWIEIKLAIEPGVPPLQDIRLILLPMHVRTFQRFSHGVVAKHPVGRLMGIRRSRNRRSPISSSVTSLRSSIISTMPRARRSLKTFASLATVPSTPIAGSFDPARIAVEIERRPGRRLAALTCLPQTPLNLALQIIAQRSCDYHLYHVDVGTSFGPYYQLAIDSLIAGLL</sequence>
<dbReference type="Proteomes" id="UP000218807">
    <property type="component" value="Unassembled WGS sequence"/>
</dbReference>
<evidence type="ECO:0000313" key="1">
    <source>
        <dbReference type="EMBL" id="PCK78136.1"/>
    </source>
</evidence>
<comment type="caution">
    <text evidence="1">The sequence shown here is derived from an EMBL/GenBank/DDBJ whole genome shotgun (WGS) entry which is preliminary data.</text>
</comment>
<reference evidence="1 2" key="1">
    <citation type="submission" date="2017-09" db="EMBL/GenBank/DDBJ databases">
        <title>Comparative genomics of rhizobia isolated from Phaseolus vulgaris in China.</title>
        <authorList>
            <person name="Tong W."/>
        </authorList>
    </citation>
    <scope>NUCLEOTIDE SEQUENCE [LARGE SCALE GENOMIC DNA]</scope>
    <source>
        <strain evidence="1 2">L101</strain>
    </source>
</reference>
<name>A0A2A5KM38_9HYPH</name>
<organism evidence="1 2">
    <name type="scientific">Rhizobium sophoriradicis</name>
    <dbReference type="NCBI Taxonomy" id="1535245"/>
    <lineage>
        <taxon>Bacteria</taxon>
        <taxon>Pseudomonadati</taxon>
        <taxon>Pseudomonadota</taxon>
        <taxon>Alphaproteobacteria</taxon>
        <taxon>Hyphomicrobiales</taxon>
        <taxon>Rhizobiaceae</taxon>
        <taxon>Rhizobium/Agrobacterium group</taxon>
        <taxon>Rhizobium</taxon>
    </lineage>
</organism>
<evidence type="ECO:0000313" key="2">
    <source>
        <dbReference type="Proteomes" id="UP000218807"/>
    </source>
</evidence>
<dbReference type="AlphaFoldDB" id="A0A2A5KM38"/>
<keyword evidence="2" id="KW-1185">Reference proteome</keyword>
<gene>
    <name evidence="1" type="ORF">CPT34_26210</name>
</gene>
<accession>A0A2A5KM38</accession>
<protein>
    <submittedName>
        <fullName evidence="1">Uncharacterized protein</fullName>
    </submittedName>
</protein>